<organism evidence="2 3">
    <name type="scientific">Dreissena polymorpha</name>
    <name type="common">Zebra mussel</name>
    <name type="synonym">Mytilus polymorpha</name>
    <dbReference type="NCBI Taxonomy" id="45954"/>
    <lineage>
        <taxon>Eukaryota</taxon>
        <taxon>Metazoa</taxon>
        <taxon>Spiralia</taxon>
        <taxon>Lophotrochozoa</taxon>
        <taxon>Mollusca</taxon>
        <taxon>Bivalvia</taxon>
        <taxon>Autobranchia</taxon>
        <taxon>Heteroconchia</taxon>
        <taxon>Euheterodonta</taxon>
        <taxon>Imparidentia</taxon>
        <taxon>Neoheterodontei</taxon>
        <taxon>Myida</taxon>
        <taxon>Dreissenoidea</taxon>
        <taxon>Dreissenidae</taxon>
        <taxon>Dreissena</taxon>
    </lineage>
</organism>
<sequence length="153" mass="17711">MATKSSLMTDINEETVTQYFNNLQDASTDEHGIEPSTDARNQEEMTSIQNSSRYQHPENHNQDMMDHILALSLQQEETRGPYTKQHEAELSTDDRSTDSPLSINQEEIARRAKYDQHMQTPDRLNNTNAQRKFCAHFSETAYAIIYVRRKLCA</sequence>
<proteinExistence type="predicted"/>
<feature type="compositionally biased region" description="Basic and acidic residues" evidence="1">
    <location>
        <begin position="77"/>
        <end position="97"/>
    </location>
</feature>
<name>A0A9D4RSK1_DREPO</name>
<feature type="region of interest" description="Disordered" evidence="1">
    <location>
        <begin position="27"/>
        <end position="59"/>
    </location>
</feature>
<gene>
    <name evidence="2" type="ORF">DPMN_001151</name>
</gene>
<reference evidence="2" key="1">
    <citation type="journal article" date="2019" name="bioRxiv">
        <title>The Genome of the Zebra Mussel, Dreissena polymorpha: A Resource for Invasive Species Research.</title>
        <authorList>
            <person name="McCartney M.A."/>
            <person name="Auch B."/>
            <person name="Kono T."/>
            <person name="Mallez S."/>
            <person name="Zhang Y."/>
            <person name="Obille A."/>
            <person name="Becker A."/>
            <person name="Abrahante J.E."/>
            <person name="Garbe J."/>
            <person name="Badalamenti J.P."/>
            <person name="Herman A."/>
            <person name="Mangelson H."/>
            <person name="Liachko I."/>
            <person name="Sullivan S."/>
            <person name="Sone E.D."/>
            <person name="Koren S."/>
            <person name="Silverstein K.A.T."/>
            <person name="Beckman K.B."/>
            <person name="Gohl D.M."/>
        </authorList>
    </citation>
    <scope>NUCLEOTIDE SEQUENCE</scope>
    <source>
        <strain evidence="2">Duluth1</strain>
        <tissue evidence="2">Whole animal</tissue>
    </source>
</reference>
<feature type="region of interest" description="Disordered" evidence="1">
    <location>
        <begin position="77"/>
        <end position="102"/>
    </location>
</feature>
<dbReference type="AlphaFoldDB" id="A0A9D4RSK1"/>
<comment type="caution">
    <text evidence="2">The sequence shown here is derived from an EMBL/GenBank/DDBJ whole genome shotgun (WGS) entry which is preliminary data.</text>
</comment>
<reference evidence="2" key="2">
    <citation type="submission" date="2020-11" db="EMBL/GenBank/DDBJ databases">
        <authorList>
            <person name="McCartney M.A."/>
            <person name="Auch B."/>
            <person name="Kono T."/>
            <person name="Mallez S."/>
            <person name="Becker A."/>
            <person name="Gohl D.M."/>
            <person name="Silverstein K.A.T."/>
            <person name="Koren S."/>
            <person name="Bechman K.B."/>
            <person name="Herman A."/>
            <person name="Abrahante J.E."/>
            <person name="Garbe J."/>
        </authorList>
    </citation>
    <scope>NUCLEOTIDE SEQUENCE</scope>
    <source>
        <strain evidence="2">Duluth1</strain>
        <tissue evidence="2">Whole animal</tissue>
    </source>
</reference>
<evidence type="ECO:0000313" key="2">
    <source>
        <dbReference type="EMBL" id="KAH3877288.1"/>
    </source>
</evidence>
<feature type="compositionally biased region" description="Polar residues" evidence="1">
    <location>
        <begin position="44"/>
        <end position="54"/>
    </location>
</feature>
<evidence type="ECO:0000313" key="3">
    <source>
        <dbReference type="Proteomes" id="UP000828390"/>
    </source>
</evidence>
<accession>A0A9D4RSK1</accession>
<protein>
    <submittedName>
        <fullName evidence="2">Uncharacterized protein</fullName>
    </submittedName>
</protein>
<evidence type="ECO:0000256" key="1">
    <source>
        <dbReference type="SAM" id="MobiDB-lite"/>
    </source>
</evidence>
<dbReference type="EMBL" id="JAIWYP010000001">
    <property type="protein sequence ID" value="KAH3877288.1"/>
    <property type="molecule type" value="Genomic_DNA"/>
</dbReference>
<keyword evidence="3" id="KW-1185">Reference proteome</keyword>
<dbReference type="Proteomes" id="UP000828390">
    <property type="component" value="Unassembled WGS sequence"/>
</dbReference>